<evidence type="ECO:0008006" key="3">
    <source>
        <dbReference type="Google" id="ProtNLM"/>
    </source>
</evidence>
<organism evidence="1">
    <name type="scientific">Salvia splendens</name>
    <name type="common">Scarlet sage</name>
    <dbReference type="NCBI Taxonomy" id="180675"/>
    <lineage>
        <taxon>Eukaryota</taxon>
        <taxon>Viridiplantae</taxon>
        <taxon>Streptophyta</taxon>
        <taxon>Embryophyta</taxon>
        <taxon>Tracheophyta</taxon>
        <taxon>Spermatophyta</taxon>
        <taxon>Magnoliopsida</taxon>
        <taxon>eudicotyledons</taxon>
        <taxon>Gunneridae</taxon>
        <taxon>Pentapetalae</taxon>
        <taxon>asterids</taxon>
        <taxon>lamiids</taxon>
        <taxon>Lamiales</taxon>
        <taxon>Lamiaceae</taxon>
        <taxon>Nepetoideae</taxon>
        <taxon>Mentheae</taxon>
        <taxon>Salviinae</taxon>
        <taxon>Salvia</taxon>
        <taxon>Salvia subgen. Calosphace</taxon>
        <taxon>core Calosphace</taxon>
    </lineage>
</organism>
<reference evidence="1" key="1">
    <citation type="submission" date="2018-01" db="EMBL/GenBank/DDBJ databases">
        <authorList>
            <person name="Mao J.F."/>
        </authorList>
    </citation>
    <scope>NUCLEOTIDE SEQUENCE</scope>
    <source>
        <strain evidence="1">Huo1</strain>
        <tissue evidence="1">Leaf</tissue>
    </source>
</reference>
<keyword evidence="2" id="KW-1185">Reference proteome</keyword>
<accession>A0A8X8WGW5</accession>
<evidence type="ECO:0000313" key="2">
    <source>
        <dbReference type="Proteomes" id="UP000298416"/>
    </source>
</evidence>
<dbReference type="EMBL" id="PNBA02000017">
    <property type="protein sequence ID" value="KAG6393834.1"/>
    <property type="molecule type" value="Genomic_DNA"/>
</dbReference>
<reference evidence="1" key="2">
    <citation type="submission" date="2020-08" db="EMBL/GenBank/DDBJ databases">
        <title>Plant Genome Project.</title>
        <authorList>
            <person name="Zhang R.-G."/>
        </authorList>
    </citation>
    <scope>NUCLEOTIDE SEQUENCE</scope>
    <source>
        <strain evidence="1">Huo1</strain>
        <tissue evidence="1">Leaf</tissue>
    </source>
</reference>
<gene>
    <name evidence="1" type="ORF">SASPL_144408</name>
</gene>
<dbReference type="Proteomes" id="UP000298416">
    <property type="component" value="Unassembled WGS sequence"/>
</dbReference>
<dbReference type="InterPro" id="IPR036457">
    <property type="entry name" value="PPM-type-like_dom_sf"/>
</dbReference>
<dbReference type="SUPFAM" id="SSF81606">
    <property type="entry name" value="PP2C-like"/>
    <property type="match status" value="1"/>
</dbReference>
<name>A0A8X8WGW5_SALSN</name>
<sequence>MLYLTIGNIGDSRAVLGLRDEENAFVPVMNVDHDELVVLEPARVWDELCNGDVQAVVSRSPTRLCAARAVVNAAHTGWRHKYKVDDDECAVVCLFLDSPQESDMGEMRTKTGLHICSRPLQFVERVWL</sequence>
<protein>
    <recommendedName>
        <fullName evidence="3">PPM-type phosphatase domain-containing protein</fullName>
    </recommendedName>
</protein>
<comment type="caution">
    <text evidence="1">The sequence shown here is derived from an EMBL/GenBank/DDBJ whole genome shotgun (WGS) entry which is preliminary data.</text>
</comment>
<evidence type="ECO:0000313" key="1">
    <source>
        <dbReference type="EMBL" id="KAG6393834.1"/>
    </source>
</evidence>
<proteinExistence type="predicted"/>
<dbReference type="AlphaFoldDB" id="A0A8X8WGW5"/>